<feature type="compositionally biased region" description="Low complexity" evidence="2">
    <location>
        <begin position="552"/>
        <end position="566"/>
    </location>
</feature>
<evidence type="ECO:0000313" key="3">
    <source>
        <dbReference type="EMBL" id="GFR47705.1"/>
    </source>
</evidence>
<feature type="non-terminal residue" evidence="3">
    <location>
        <position position="1135"/>
    </location>
</feature>
<accession>A0AAD3HPB5</accession>
<comment type="caution">
    <text evidence="3">The sequence shown here is derived from an EMBL/GenBank/DDBJ whole genome shotgun (WGS) entry which is preliminary data.</text>
</comment>
<reference evidence="3 4" key="1">
    <citation type="journal article" date="2021" name="Sci. Rep.">
        <title>Genome sequencing of the multicellular alga Astrephomene provides insights into convergent evolution of germ-soma differentiation.</title>
        <authorList>
            <person name="Yamashita S."/>
            <person name="Yamamoto K."/>
            <person name="Matsuzaki R."/>
            <person name="Suzuki S."/>
            <person name="Yamaguchi H."/>
            <person name="Hirooka S."/>
            <person name="Minakuchi Y."/>
            <person name="Miyagishima S."/>
            <person name="Kawachi M."/>
            <person name="Toyoda A."/>
            <person name="Nozaki H."/>
        </authorList>
    </citation>
    <scope>NUCLEOTIDE SEQUENCE [LARGE SCALE GENOMIC DNA]</scope>
    <source>
        <strain evidence="3 4">NIES-4017</strain>
    </source>
</reference>
<protein>
    <submittedName>
        <fullName evidence="3">Uncharacterized protein</fullName>
    </submittedName>
</protein>
<feature type="region of interest" description="Disordered" evidence="2">
    <location>
        <begin position="497"/>
        <end position="517"/>
    </location>
</feature>
<feature type="region of interest" description="Disordered" evidence="2">
    <location>
        <begin position="34"/>
        <end position="64"/>
    </location>
</feature>
<dbReference type="AlphaFoldDB" id="A0AAD3HPB5"/>
<dbReference type="EMBL" id="BMAR01000019">
    <property type="protein sequence ID" value="GFR47705.1"/>
    <property type="molecule type" value="Genomic_DNA"/>
</dbReference>
<organism evidence="3 4">
    <name type="scientific">Astrephomene gubernaculifera</name>
    <dbReference type="NCBI Taxonomy" id="47775"/>
    <lineage>
        <taxon>Eukaryota</taxon>
        <taxon>Viridiplantae</taxon>
        <taxon>Chlorophyta</taxon>
        <taxon>core chlorophytes</taxon>
        <taxon>Chlorophyceae</taxon>
        <taxon>CS clade</taxon>
        <taxon>Chlamydomonadales</taxon>
        <taxon>Astrephomenaceae</taxon>
        <taxon>Astrephomene</taxon>
    </lineage>
</organism>
<evidence type="ECO:0000256" key="2">
    <source>
        <dbReference type="SAM" id="MobiDB-lite"/>
    </source>
</evidence>
<keyword evidence="1" id="KW-0175">Coiled coil</keyword>
<feature type="compositionally biased region" description="Low complexity" evidence="2">
    <location>
        <begin position="800"/>
        <end position="811"/>
    </location>
</feature>
<evidence type="ECO:0000313" key="4">
    <source>
        <dbReference type="Proteomes" id="UP001054857"/>
    </source>
</evidence>
<feature type="region of interest" description="Disordered" evidence="2">
    <location>
        <begin position="97"/>
        <end position="147"/>
    </location>
</feature>
<feature type="compositionally biased region" description="Low complexity" evidence="2">
    <location>
        <begin position="175"/>
        <end position="187"/>
    </location>
</feature>
<feature type="region of interest" description="Disordered" evidence="2">
    <location>
        <begin position="543"/>
        <end position="580"/>
    </location>
</feature>
<proteinExistence type="predicted"/>
<feature type="compositionally biased region" description="Low complexity" evidence="2">
    <location>
        <begin position="994"/>
        <end position="1012"/>
    </location>
</feature>
<evidence type="ECO:0000256" key="1">
    <source>
        <dbReference type="SAM" id="Coils"/>
    </source>
</evidence>
<feature type="compositionally biased region" description="Low complexity" evidence="2">
    <location>
        <begin position="245"/>
        <end position="259"/>
    </location>
</feature>
<feature type="coiled-coil region" evidence="1">
    <location>
        <begin position="1071"/>
        <end position="1105"/>
    </location>
</feature>
<feature type="compositionally biased region" description="Low complexity" evidence="2">
    <location>
        <begin position="273"/>
        <end position="295"/>
    </location>
</feature>
<name>A0AAD3HPB5_9CHLO</name>
<feature type="compositionally biased region" description="Low complexity" evidence="2">
    <location>
        <begin position="97"/>
        <end position="118"/>
    </location>
</feature>
<feature type="region of interest" description="Disordered" evidence="2">
    <location>
        <begin position="235"/>
        <end position="310"/>
    </location>
</feature>
<dbReference type="Proteomes" id="UP001054857">
    <property type="component" value="Unassembled WGS sequence"/>
</dbReference>
<feature type="compositionally biased region" description="Polar residues" evidence="2">
    <location>
        <begin position="124"/>
        <end position="142"/>
    </location>
</feature>
<feature type="region of interest" description="Disordered" evidence="2">
    <location>
        <begin position="794"/>
        <end position="813"/>
    </location>
</feature>
<keyword evidence="4" id="KW-1185">Reference proteome</keyword>
<sequence>MSSQQGQPAVSFNALRPATWGSLKLLPQALKSKLTGTKGADDNSRVPLAGKENAFQYPTPPAAPPKIADISHLQSIGPRRNVSQRYALQPNLNVNRQAAPAAQGASGLSGLLLPTGQGSHHHQLNPQPSQQQRSATPTSPTTRGRVPLGFAQVNPIFSSSQSNVSTRLPTPVRINSASPSSSSTNPAPALPRPPTPSRIRMANTPGSAGSSPIFANASTSGFTLPVPPALLPSKPLPWVPPALGQSQSQNQQQPAATTAPPRPPPAPAQERSILASIQLPSQQQQHQHQRAAAPAPSIQHHAQPAATAADAASAASPVAASVPAIQAALQQALQAAMERKPEVFQVDNFERLFDSMMHPGTASKLDGPLPHELPEDIRYSDKWHSHCRDWNSQNKPAVPYVVPASITQANAVDTASVPDQQQQPEVLTILDTAGTGAIASTSAPPNAATAAAVATATSPQQQALQMSQEAVAATPNAAVATAVCSSWLEFAEPAATEPLAEAPSPSPPTSADAQPTATMRKATGLRVVVDGLDMAALVPTAAEASITPTPPRSSARAPPSTATNTPTPGPRTPGGGAYSIASTAATTPAAAASHTAANTPTSGGGGVGAWLASADPFGDSAFSEAEGMVASAAASCASVPNSASVAVAAPAAAASATTEPETDVLLSMPPRSALSRSSVHAERDRAPLLQRPPVAARSSTASVPSAVAAAAPVETWSPNFSPIAPVAAPRPQPSVAAPSSGSAIRPPSPITLLHTIPRDAPTPIPAFFSSGTATANASGPAGLAAAVTAIADPSSAPVRDPAGPSTSTAPPAADPLKEIVVGIEKLSTLKQNILAEDKEVDVASITQMIQLKMAVEQLLKRTNTAAQAVVSAVVPSSTASGQAAATAAAAAPTGEQQVGTPKKKSATFGAFIKNMFSPKSNSASKAQAAAAATAAAAAPMPSIAAPAPGSASKRFFGANVTSLLNSSAAAAPTAAVPASPVAQRASSAAGFLGARPSSASALPRRAASPSPADRSRYATLHQKAAARLAEAAAEPGGARSILASAGAPAAGPLYNQQHQQPQQQPQRGDLLRRYEEKIAVHRHQLDATKSQLDEALRKLNDMQTEFDELLLCLGMESAKNQALCEAMRAAGLDPE</sequence>
<feature type="region of interest" description="Disordered" evidence="2">
    <location>
        <begin position="729"/>
        <end position="749"/>
    </location>
</feature>
<feature type="region of interest" description="Disordered" evidence="2">
    <location>
        <begin position="160"/>
        <end position="214"/>
    </location>
</feature>
<feature type="region of interest" description="Disordered" evidence="2">
    <location>
        <begin position="994"/>
        <end position="1021"/>
    </location>
</feature>
<gene>
    <name evidence="3" type="ORF">Agub_g9458</name>
</gene>